<sequence length="68" mass="7494">MDISSTAARSYHESLTEGQSDIGEILMKMIGDLEKLSYRESFHGPFSAANAAVRLITERMESLSEDGL</sequence>
<proteinExistence type="predicted"/>
<dbReference type="EMBL" id="GBRH01282817">
    <property type="protein sequence ID" value="JAD15078.1"/>
    <property type="molecule type" value="Transcribed_RNA"/>
</dbReference>
<protein>
    <submittedName>
        <fullName evidence="1">Uncharacterized protein</fullName>
    </submittedName>
</protein>
<reference evidence="1" key="1">
    <citation type="submission" date="2014-09" db="EMBL/GenBank/DDBJ databases">
        <authorList>
            <person name="Magalhaes I.L.F."/>
            <person name="Oliveira U."/>
            <person name="Santos F.R."/>
            <person name="Vidigal T.H.D.A."/>
            <person name="Brescovit A.D."/>
            <person name="Santos A.J."/>
        </authorList>
    </citation>
    <scope>NUCLEOTIDE SEQUENCE</scope>
    <source>
        <tissue evidence="1">Shoot tissue taken approximately 20 cm above the soil surface</tissue>
    </source>
</reference>
<organism evidence="1">
    <name type="scientific">Arundo donax</name>
    <name type="common">Giant reed</name>
    <name type="synonym">Donax arundinaceus</name>
    <dbReference type="NCBI Taxonomy" id="35708"/>
    <lineage>
        <taxon>Eukaryota</taxon>
        <taxon>Viridiplantae</taxon>
        <taxon>Streptophyta</taxon>
        <taxon>Embryophyta</taxon>
        <taxon>Tracheophyta</taxon>
        <taxon>Spermatophyta</taxon>
        <taxon>Magnoliopsida</taxon>
        <taxon>Liliopsida</taxon>
        <taxon>Poales</taxon>
        <taxon>Poaceae</taxon>
        <taxon>PACMAD clade</taxon>
        <taxon>Arundinoideae</taxon>
        <taxon>Arundineae</taxon>
        <taxon>Arundo</taxon>
    </lineage>
</organism>
<dbReference type="AlphaFoldDB" id="A0A0A8XQU0"/>
<accession>A0A0A8XQU0</accession>
<name>A0A0A8XQU0_ARUDO</name>
<reference evidence="1" key="2">
    <citation type="journal article" date="2015" name="Data Brief">
        <title>Shoot transcriptome of the giant reed, Arundo donax.</title>
        <authorList>
            <person name="Barrero R.A."/>
            <person name="Guerrero F.D."/>
            <person name="Moolhuijzen P."/>
            <person name="Goolsby J.A."/>
            <person name="Tidwell J."/>
            <person name="Bellgard S.E."/>
            <person name="Bellgard M.I."/>
        </authorList>
    </citation>
    <scope>NUCLEOTIDE SEQUENCE</scope>
    <source>
        <tissue evidence="1">Shoot tissue taken approximately 20 cm above the soil surface</tissue>
    </source>
</reference>
<evidence type="ECO:0000313" key="1">
    <source>
        <dbReference type="EMBL" id="JAD15078.1"/>
    </source>
</evidence>
<dbReference type="PANTHER" id="PTHR36776:SF1">
    <property type="entry name" value="EXPRESSED PROTEIN"/>
    <property type="match status" value="1"/>
</dbReference>
<dbReference type="PANTHER" id="PTHR36776">
    <property type="entry name" value="EXPRESSED PROTEIN"/>
    <property type="match status" value="1"/>
</dbReference>